<sequence length="210" mass="24849">MLEQKIIRDIKDTYDELLHDVMPIEHLPTNVIIETLSTSQQDYLLRLIRDKEVLLICISLKINHQIIDIDELNPEDLQINTLKKYMLHSIEFKQTTALLWIRMFFDEDVKQLANDVYIPPKINQKSNALILATLIILISIFLWWFYAVEFSSLFGTILFLVIFLSLAYIWDTFKETLPKNQKKHLAEHQFYVASYLSEHLTEHAVKKLML</sequence>
<feature type="transmembrane region" description="Helical" evidence="1">
    <location>
        <begin position="152"/>
        <end position="173"/>
    </location>
</feature>
<proteinExistence type="predicted"/>
<dbReference type="EMBL" id="CP134206">
    <property type="protein sequence ID" value="WND04323.1"/>
    <property type="molecule type" value="Genomic_DNA"/>
</dbReference>
<dbReference type="Proteomes" id="UP001256400">
    <property type="component" value="Chromosome"/>
</dbReference>
<gene>
    <name evidence="2" type="ORF">RHP80_08745</name>
</gene>
<keyword evidence="1" id="KW-0472">Membrane</keyword>
<organism evidence="2 3">
    <name type="scientific">Acinetobacter soli</name>
    <dbReference type="NCBI Taxonomy" id="487316"/>
    <lineage>
        <taxon>Bacteria</taxon>
        <taxon>Pseudomonadati</taxon>
        <taxon>Pseudomonadota</taxon>
        <taxon>Gammaproteobacteria</taxon>
        <taxon>Moraxellales</taxon>
        <taxon>Moraxellaceae</taxon>
        <taxon>Acinetobacter</taxon>
    </lineage>
</organism>
<protein>
    <submittedName>
        <fullName evidence="2">Uncharacterized protein</fullName>
    </submittedName>
</protein>
<evidence type="ECO:0000313" key="2">
    <source>
        <dbReference type="EMBL" id="WND04323.1"/>
    </source>
</evidence>
<keyword evidence="1" id="KW-0812">Transmembrane</keyword>
<dbReference type="AlphaFoldDB" id="A0AB38YSW9"/>
<accession>A0AB38YSW9</accession>
<name>A0AB38YSW9_9GAMM</name>
<reference evidence="2" key="1">
    <citation type="submission" date="2023-09" db="EMBL/GenBank/DDBJ databases">
        <title>Acinetobacter soli.</title>
        <authorList>
            <person name="Kim B."/>
            <person name="Kim D."/>
            <person name="Park D."/>
        </authorList>
    </citation>
    <scope>NUCLEOTIDE SEQUENCE</scope>
    <source>
        <strain evidence="2">2023.05</strain>
    </source>
</reference>
<keyword evidence="1" id="KW-1133">Transmembrane helix</keyword>
<feature type="transmembrane region" description="Helical" evidence="1">
    <location>
        <begin position="128"/>
        <end position="146"/>
    </location>
</feature>
<evidence type="ECO:0000313" key="3">
    <source>
        <dbReference type="Proteomes" id="UP001256400"/>
    </source>
</evidence>
<dbReference type="RefSeq" id="WP_055414734.1">
    <property type="nucleotide sequence ID" value="NZ_BKFD01000001.1"/>
</dbReference>
<evidence type="ECO:0000256" key="1">
    <source>
        <dbReference type="SAM" id="Phobius"/>
    </source>
</evidence>